<gene>
    <name evidence="1" type="ORF">EYF80_041713</name>
</gene>
<comment type="caution">
    <text evidence="1">The sequence shown here is derived from an EMBL/GenBank/DDBJ whole genome shotgun (WGS) entry which is preliminary data.</text>
</comment>
<dbReference type="EMBL" id="SRLO01000711">
    <property type="protein sequence ID" value="TNN48088.1"/>
    <property type="molecule type" value="Genomic_DNA"/>
</dbReference>
<dbReference type="AlphaFoldDB" id="A0A4Z2G3H9"/>
<reference evidence="1 2" key="1">
    <citation type="submission" date="2019-03" db="EMBL/GenBank/DDBJ databases">
        <title>First draft genome of Liparis tanakae, snailfish: a comprehensive survey of snailfish specific genes.</title>
        <authorList>
            <person name="Kim W."/>
            <person name="Song I."/>
            <person name="Jeong J.-H."/>
            <person name="Kim D."/>
            <person name="Kim S."/>
            <person name="Ryu S."/>
            <person name="Song J.Y."/>
            <person name="Lee S.K."/>
        </authorList>
    </citation>
    <scope>NUCLEOTIDE SEQUENCE [LARGE SCALE GENOMIC DNA]</scope>
    <source>
        <tissue evidence="1">Muscle</tissue>
    </source>
</reference>
<name>A0A4Z2G3H9_9TELE</name>
<evidence type="ECO:0000313" key="2">
    <source>
        <dbReference type="Proteomes" id="UP000314294"/>
    </source>
</evidence>
<proteinExistence type="predicted"/>
<dbReference type="Proteomes" id="UP000314294">
    <property type="component" value="Unassembled WGS sequence"/>
</dbReference>
<evidence type="ECO:0000313" key="1">
    <source>
        <dbReference type="EMBL" id="TNN48088.1"/>
    </source>
</evidence>
<sequence>MKGRTKTFGWFDSHADSVPLFGTVRIHTSLCTPHLSSLCRYADVKVFRSMPLSCALTESLHPSQEVPLCQPLPPGDAGSLAQTVGLLLPGYRLVLRQAFDVTGN</sequence>
<keyword evidence="2" id="KW-1185">Reference proteome</keyword>
<organism evidence="1 2">
    <name type="scientific">Liparis tanakae</name>
    <name type="common">Tanaka's snailfish</name>
    <dbReference type="NCBI Taxonomy" id="230148"/>
    <lineage>
        <taxon>Eukaryota</taxon>
        <taxon>Metazoa</taxon>
        <taxon>Chordata</taxon>
        <taxon>Craniata</taxon>
        <taxon>Vertebrata</taxon>
        <taxon>Euteleostomi</taxon>
        <taxon>Actinopterygii</taxon>
        <taxon>Neopterygii</taxon>
        <taxon>Teleostei</taxon>
        <taxon>Neoteleostei</taxon>
        <taxon>Acanthomorphata</taxon>
        <taxon>Eupercaria</taxon>
        <taxon>Perciformes</taxon>
        <taxon>Cottioidei</taxon>
        <taxon>Cottales</taxon>
        <taxon>Liparidae</taxon>
        <taxon>Liparis</taxon>
    </lineage>
</organism>
<accession>A0A4Z2G3H9</accession>
<protein>
    <submittedName>
        <fullName evidence="1">Uncharacterized protein</fullName>
    </submittedName>
</protein>